<feature type="signal peptide" evidence="1">
    <location>
        <begin position="1"/>
        <end position="20"/>
    </location>
</feature>
<keyword evidence="3" id="KW-1185">Reference proteome</keyword>
<evidence type="ECO:0000313" key="3">
    <source>
        <dbReference type="Proteomes" id="UP001590950"/>
    </source>
</evidence>
<protein>
    <submittedName>
        <fullName evidence="2">Uncharacterized protein</fullName>
    </submittedName>
</protein>
<name>A0ABR4A7H1_9LECA</name>
<sequence>MLAYAISLAVFLSFLAKAESAKSHMYALDNQTGLYAIGAWAAYLSDGLIPMYDVVNTTKCYCLNETDMSRPTYGYYYQFNYWNYPLYRSYSTSTECIHRGPHPYNASRSHEYALQNRCLLNIYGGETLHSESTYGDNDDIFTFHLDDPKPYPAFGSHYLSQGNSAFKFSNSDWQKLPRKSSDYLSPVQSLANCEHYCKEKLGMETIGFIQSQKLAFMFGLDVTAELYNGGQSFEDLDDLTVTPQGLPDLISIGSLKTLPFFAIVVLATVLALGMV</sequence>
<proteinExistence type="predicted"/>
<keyword evidence="1" id="KW-0732">Signal</keyword>
<evidence type="ECO:0000256" key="1">
    <source>
        <dbReference type="SAM" id="SignalP"/>
    </source>
</evidence>
<feature type="chain" id="PRO_5047290483" evidence="1">
    <location>
        <begin position="21"/>
        <end position="275"/>
    </location>
</feature>
<organism evidence="2 3">
    <name type="scientific">Stereocaulon virgatum</name>
    <dbReference type="NCBI Taxonomy" id="373712"/>
    <lineage>
        <taxon>Eukaryota</taxon>
        <taxon>Fungi</taxon>
        <taxon>Dikarya</taxon>
        <taxon>Ascomycota</taxon>
        <taxon>Pezizomycotina</taxon>
        <taxon>Lecanoromycetes</taxon>
        <taxon>OSLEUM clade</taxon>
        <taxon>Lecanoromycetidae</taxon>
        <taxon>Lecanorales</taxon>
        <taxon>Lecanorineae</taxon>
        <taxon>Stereocaulaceae</taxon>
        <taxon>Stereocaulon</taxon>
    </lineage>
</organism>
<accession>A0ABR4A7H1</accession>
<dbReference type="Proteomes" id="UP001590950">
    <property type="component" value="Unassembled WGS sequence"/>
</dbReference>
<comment type="caution">
    <text evidence="2">The sequence shown here is derived from an EMBL/GenBank/DDBJ whole genome shotgun (WGS) entry which is preliminary data.</text>
</comment>
<dbReference type="EMBL" id="JBEFKJ010000017">
    <property type="protein sequence ID" value="KAL2041454.1"/>
    <property type="molecule type" value="Genomic_DNA"/>
</dbReference>
<reference evidence="2 3" key="1">
    <citation type="submission" date="2024-09" db="EMBL/GenBank/DDBJ databases">
        <title>Rethinking Asexuality: The Enigmatic Case of Functional Sexual Genes in Lepraria (Stereocaulaceae).</title>
        <authorList>
            <person name="Doellman M."/>
            <person name="Sun Y."/>
            <person name="Barcenas-Pena A."/>
            <person name="Lumbsch H.T."/>
            <person name="Grewe F."/>
        </authorList>
    </citation>
    <scope>NUCLEOTIDE SEQUENCE [LARGE SCALE GENOMIC DNA]</scope>
    <source>
        <strain evidence="2 3">Mercado 3170</strain>
    </source>
</reference>
<evidence type="ECO:0000313" key="2">
    <source>
        <dbReference type="EMBL" id="KAL2041454.1"/>
    </source>
</evidence>
<gene>
    <name evidence="2" type="ORF">N7G274_005836</name>
</gene>